<dbReference type="SUPFAM" id="SSF141868">
    <property type="entry name" value="EAL domain-like"/>
    <property type="match status" value="1"/>
</dbReference>
<keyword evidence="5" id="KW-1185">Reference proteome</keyword>
<evidence type="ECO:0000259" key="3">
    <source>
        <dbReference type="PROSITE" id="PS50887"/>
    </source>
</evidence>
<evidence type="ECO:0000313" key="4">
    <source>
        <dbReference type="EMBL" id="ASP48113.1"/>
    </source>
</evidence>
<accession>A0A222G925</accession>
<name>A0A222G925_9GAMM</name>
<evidence type="ECO:0000313" key="5">
    <source>
        <dbReference type="Proteomes" id="UP000202259"/>
    </source>
</evidence>
<keyword evidence="1" id="KW-1133">Transmembrane helix</keyword>
<feature type="transmembrane region" description="Helical" evidence="1">
    <location>
        <begin position="151"/>
        <end position="170"/>
    </location>
</feature>
<feature type="transmembrane region" description="Helical" evidence="1">
    <location>
        <begin position="71"/>
        <end position="87"/>
    </location>
</feature>
<keyword evidence="1" id="KW-0812">Transmembrane</keyword>
<gene>
    <name evidence="4" type="ORF">B5D82_10280</name>
</gene>
<dbReference type="SMART" id="SM00267">
    <property type="entry name" value="GGDEF"/>
    <property type="match status" value="1"/>
</dbReference>
<feature type="transmembrane region" description="Helical" evidence="1">
    <location>
        <begin position="128"/>
        <end position="145"/>
    </location>
</feature>
<feature type="transmembrane region" description="Helical" evidence="1">
    <location>
        <begin position="182"/>
        <end position="200"/>
    </location>
</feature>
<dbReference type="Gene3D" id="3.20.20.450">
    <property type="entry name" value="EAL domain"/>
    <property type="match status" value="1"/>
</dbReference>
<dbReference type="Pfam" id="PF00990">
    <property type="entry name" value="GGDEF"/>
    <property type="match status" value="1"/>
</dbReference>
<feature type="domain" description="GGDEF" evidence="3">
    <location>
        <begin position="278"/>
        <end position="426"/>
    </location>
</feature>
<dbReference type="InterPro" id="IPR001633">
    <property type="entry name" value="EAL_dom"/>
</dbReference>
<dbReference type="GO" id="GO:0071111">
    <property type="term" value="F:cyclic-guanylate-specific phosphodiesterase activity"/>
    <property type="evidence" value="ECO:0007669"/>
    <property type="project" value="InterPro"/>
</dbReference>
<dbReference type="RefSeq" id="WP_081151317.1">
    <property type="nucleotide sequence ID" value="NZ_CP020465.1"/>
</dbReference>
<dbReference type="Gene3D" id="3.30.70.270">
    <property type="match status" value="1"/>
</dbReference>
<sequence length="695" mass="78381">MASYSAARLVMFSLFAIILSFSFISFEASAATESFSFIEFNIAFVLGLSLPVLLMVFIIKPRPVIKKRLPVLLTITLLGLLYSLNFHPQNHLYLSLIFSGLIFQIISYWSSNYLLVGKALDFSLALKNALFFGLFCLYLFLLYSTAVSASVAWLILTSVQIIFTLSYIWLSRNISHEVNIRSIILLAINIAFAAGVYFWLEGRLALNLLVAVSVITYLLAMANGCWHIVTTLIARENDHKALSTRPQVQVSYDPTTNLPNYQYALSFFEHSIATNESARYAVIIFKPTNFRQINGVLGHHNSDILLLQLAYCLQKSIESKHELLNFSTPEAPVRLARLQGLNFLLVMDVSQTKHSEEIIIEQLCKELALAVPGPMSFKSFSSFFKLAFGVAFVGQESHNVTEVIAWAEDALLHAEKQQKLVGFFNQELAIFNQQQLHKMEQLKHAIQDNTIHWSLQPQVKVENKRLIGFELQVSWQRQDDETLKLTDMMVIAEQSGDAYTLSRQIVSQAFKALVKLQHLNMLIPVAIKLPENSLLEPDLIDYIEQQSVKHNVDCQWLMVEVQEAILLMSSPQAKASIDQLKSLGVKISIDQFSGSYEALRYIRRMAVSGIKIDCYSLAKATAGSSDKAIINALITLTRKMDLPLIGTNINVIAIEEMFIAMGGEFGQGQRYSAGITQEELPYWLTAWQKQYPEKT</sequence>
<dbReference type="CDD" id="cd01948">
    <property type="entry name" value="EAL"/>
    <property type="match status" value="1"/>
</dbReference>
<feature type="transmembrane region" description="Helical" evidence="1">
    <location>
        <begin position="93"/>
        <end position="116"/>
    </location>
</feature>
<evidence type="ECO:0000256" key="1">
    <source>
        <dbReference type="SAM" id="Phobius"/>
    </source>
</evidence>
<dbReference type="InterPro" id="IPR050706">
    <property type="entry name" value="Cyclic-di-GMP_PDE-like"/>
</dbReference>
<feature type="transmembrane region" description="Helical" evidence="1">
    <location>
        <begin position="206"/>
        <end position="229"/>
    </location>
</feature>
<dbReference type="PANTHER" id="PTHR33121">
    <property type="entry name" value="CYCLIC DI-GMP PHOSPHODIESTERASE PDEF"/>
    <property type="match status" value="1"/>
</dbReference>
<dbReference type="OrthoDB" id="6219933at2"/>
<evidence type="ECO:0000259" key="2">
    <source>
        <dbReference type="PROSITE" id="PS50883"/>
    </source>
</evidence>
<dbReference type="EMBL" id="CP020465">
    <property type="protein sequence ID" value="ASP48113.1"/>
    <property type="molecule type" value="Genomic_DNA"/>
</dbReference>
<proteinExistence type="predicted"/>
<keyword evidence="1" id="KW-0472">Membrane</keyword>
<dbReference type="InterPro" id="IPR000160">
    <property type="entry name" value="GGDEF_dom"/>
</dbReference>
<feature type="domain" description="EAL" evidence="2">
    <location>
        <begin position="435"/>
        <end position="688"/>
    </location>
</feature>
<dbReference type="Proteomes" id="UP000202259">
    <property type="component" value="Chromosome"/>
</dbReference>
<organism evidence="4 5">
    <name type="scientific">Cognaticolwellia beringensis</name>
    <dbReference type="NCBI Taxonomy" id="1967665"/>
    <lineage>
        <taxon>Bacteria</taxon>
        <taxon>Pseudomonadati</taxon>
        <taxon>Pseudomonadota</taxon>
        <taxon>Gammaproteobacteria</taxon>
        <taxon>Alteromonadales</taxon>
        <taxon>Colwelliaceae</taxon>
        <taxon>Cognaticolwellia</taxon>
    </lineage>
</organism>
<dbReference type="InterPro" id="IPR029787">
    <property type="entry name" value="Nucleotide_cyclase"/>
</dbReference>
<dbReference type="PROSITE" id="PS50883">
    <property type="entry name" value="EAL"/>
    <property type="match status" value="1"/>
</dbReference>
<dbReference type="Pfam" id="PF00563">
    <property type="entry name" value="EAL"/>
    <property type="match status" value="1"/>
</dbReference>
<dbReference type="SUPFAM" id="SSF55073">
    <property type="entry name" value="Nucleotide cyclase"/>
    <property type="match status" value="1"/>
</dbReference>
<feature type="transmembrane region" description="Helical" evidence="1">
    <location>
        <begin position="40"/>
        <end position="59"/>
    </location>
</feature>
<dbReference type="PANTHER" id="PTHR33121:SF79">
    <property type="entry name" value="CYCLIC DI-GMP PHOSPHODIESTERASE PDED-RELATED"/>
    <property type="match status" value="1"/>
</dbReference>
<dbReference type="InterPro" id="IPR035919">
    <property type="entry name" value="EAL_sf"/>
</dbReference>
<dbReference type="AlphaFoldDB" id="A0A222G925"/>
<reference evidence="4 5" key="1">
    <citation type="submission" date="2017-08" db="EMBL/GenBank/DDBJ databases">
        <title>Complete genome of Colwellia sp. NB097-1, a psychrophile bacterium ioslated from Bering Sea.</title>
        <authorList>
            <person name="Chen X."/>
        </authorList>
    </citation>
    <scope>NUCLEOTIDE SEQUENCE [LARGE SCALE GENOMIC DNA]</scope>
    <source>
        <strain evidence="4 5">NB097-1</strain>
    </source>
</reference>
<dbReference type="PROSITE" id="PS50887">
    <property type="entry name" value="GGDEF"/>
    <property type="match status" value="1"/>
</dbReference>
<dbReference type="KEGG" id="cber:B5D82_10280"/>
<dbReference type="SMART" id="SM00052">
    <property type="entry name" value="EAL"/>
    <property type="match status" value="1"/>
</dbReference>
<dbReference type="InterPro" id="IPR043128">
    <property type="entry name" value="Rev_trsase/Diguanyl_cyclase"/>
</dbReference>
<protein>
    <submittedName>
        <fullName evidence="4">Phosphodiesterase</fullName>
    </submittedName>
</protein>